<dbReference type="Pfam" id="PF13416">
    <property type="entry name" value="SBP_bac_8"/>
    <property type="match status" value="1"/>
</dbReference>
<sequence>MLRRISLLFALTPLLVFATEATPSGPSITVYNWNDYIAPQVLENFERESGIHVDYHTYATAEELLQRLDAGDAIDVAVPSHDALPKLIREKRLQPLDFARLPNRSHLDKSLLNKLAAFDPQNRYAVPYLWGSVGLAINQPKAEAAYGGPLPNSWSLLFDPVQSARLAGCGMSVIDAPDEVLSILLNYTGYSLARSSTTRLRAAGETLNALRPRLKYVDSERYIDDLANGRLCVSLAWVGDALAAAKAGQPVRFLIPEEGSALFIDNLVIPASAPHADLAHRFIDYLMQPQVAALISEETLYPSPNADAQGFIDPALRDLPGLYPDRDTKRRLFALDPLPDGHASVRDEVWARFRSGE</sequence>
<dbReference type="PANTHER" id="PTHR30222:SF18">
    <property type="entry name" value="BIFUNCTIONAL POLYHYDROXYBUTYRATE SYNTHASE _ ABC TRANSPORTER PERIPLASMIC BINDING PROTEIN-RELATED"/>
    <property type="match status" value="1"/>
</dbReference>
<evidence type="ECO:0000313" key="6">
    <source>
        <dbReference type="EMBL" id="SDW37261.1"/>
    </source>
</evidence>
<dbReference type="STRING" id="1007099.SAMN05216287_0834"/>
<dbReference type="SUPFAM" id="SSF53850">
    <property type="entry name" value="Periplasmic binding protein-like II"/>
    <property type="match status" value="1"/>
</dbReference>
<keyword evidence="3 5" id="KW-0732">Signal</keyword>
<dbReference type="OrthoDB" id="9769319at2"/>
<dbReference type="RefSeq" id="WP_090224848.1">
    <property type="nucleotide sequence ID" value="NZ_FNNU01000001.1"/>
</dbReference>
<dbReference type="Proteomes" id="UP000243778">
    <property type="component" value="Unassembled WGS sequence"/>
</dbReference>
<evidence type="ECO:0000256" key="5">
    <source>
        <dbReference type="SAM" id="SignalP"/>
    </source>
</evidence>
<dbReference type="PIRSF" id="PIRSF019574">
    <property type="entry name" value="Periplasmic_polyamine_BP"/>
    <property type="match status" value="1"/>
</dbReference>
<feature type="signal peptide" evidence="5">
    <location>
        <begin position="1"/>
        <end position="18"/>
    </location>
</feature>
<dbReference type="AlphaFoldDB" id="A0A1H2T086"/>
<organism evidence="6 7">
    <name type="scientific">Pseudomonas kuykendallii</name>
    <dbReference type="NCBI Taxonomy" id="1007099"/>
    <lineage>
        <taxon>Bacteria</taxon>
        <taxon>Pseudomonadati</taxon>
        <taxon>Pseudomonadota</taxon>
        <taxon>Gammaproteobacteria</taxon>
        <taxon>Pseudomonadales</taxon>
        <taxon>Pseudomonadaceae</taxon>
        <taxon>Pseudomonas</taxon>
    </lineage>
</organism>
<gene>
    <name evidence="6" type="ORF">SAMN05216287_0834</name>
</gene>
<accession>A0A1H2T086</accession>
<evidence type="ECO:0000256" key="4">
    <source>
        <dbReference type="ARBA" id="ARBA00022764"/>
    </source>
</evidence>
<name>A0A1H2T086_9PSED</name>
<evidence type="ECO:0000256" key="3">
    <source>
        <dbReference type="ARBA" id="ARBA00022729"/>
    </source>
</evidence>
<comment type="subcellular location">
    <subcellularLocation>
        <location evidence="1">Periplasm</location>
    </subcellularLocation>
</comment>
<keyword evidence="7" id="KW-1185">Reference proteome</keyword>
<dbReference type="PRINTS" id="PR00909">
    <property type="entry name" value="SPERMDNBNDNG"/>
</dbReference>
<dbReference type="InterPro" id="IPR001188">
    <property type="entry name" value="Sperm_putr-bd"/>
</dbReference>
<evidence type="ECO:0000313" key="7">
    <source>
        <dbReference type="Proteomes" id="UP000243778"/>
    </source>
</evidence>
<proteinExistence type="predicted"/>
<evidence type="ECO:0000256" key="1">
    <source>
        <dbReference type="ARBA" id="ARBA00004418"/>
    </source>
</evidence>
<dbReference type="GO" id="GO:0042597">
    <property type="term" value="C:periplasmic space"/>
    <property type="evidence" value="ECO:0007669"/>
    <property type="project" value="UniProtKB-SubCell"/>
</dbReference>
<evidence type="ECO:0000256" key="2">
    <source>
        <dbReference type="ARBA" id="ARBA00022448"/>
    </source>
</evidence>
<feature type="chain" id="PRO_5017268732" evidence="5">
    <location>
        <begin position="19"/>
        <end position="357"/>
    </location>
</feature>
<dbReference type="GO" id="GO:0015846">
    <property type="term" value="P:polyamine transport"/>
    <property type="evidence" value="ECO:0007669"/>
    <property type="project" value="InterPro"/>
</dbReference>
<protein>
    <submittedName>
        <fullName evidence="6">Putrescine transport system substrate-binding protein</fullName>
    </submittedName>
</protein>
<dbReference type="GO" id="GO:0019808">
    <property type="term" value="F:polyamine binding"/>
    <property type="evidence" value="ECO:0007669"/>
    <property type="project" value="InterPro"/>
</dbReference>
<dbReference type="Gene3D" id="3.40.190.10">
    <property type="entry name" value="Periplasmic binding protein-like II"/>
    <property type="match status" value="2"/>
</dbReference>
<dbReference type="InterPro" id="IPR006059">
    <property type="entry name" value="SBP"/>
</dbReference>
<keyword evidence="4" id="KW-0574">Periplasm</keyword>
<keyword evidence="2" id="KW-0813">Transport</keyword>
<dbReference type="PANTHER" id="PTHR30222">
    <property type="entry name" value="SPERMIDINE/PUTRESCINE-BINDING PERIPLASMIC PROTEIN"/>
    <property type="match status" value="1"/>
</dbReference>
<reference evidence="7" key="1">
    <citation type="submission" date="2016-10" db="EMBL/GenBank/DDBJ databases">
        <authorList>
            <person name="Varghese N."/>
            <person name="Submissions S."/>
        </authorList>
    </citation>
    <scope>NUCLEOTIDE SEQUENCE [LARGE SCALE GENOMIC DNA]</scope>
    <source>
        <strain evidence="7">NRRL B-59562</strain>
    </source>
</reference>
<dbReference type="EMBL" id="FNNU01000001">
    <property type="protein sequence ID" value="SDW37261.1"/>
    <property type="molecule type" value="Genomic_DNA"/>
</dbReference>